<accession>S3KDR6</accession>
<keyword evidence="2" id="KW-1185">Reference proteome</keyword>
<organism evidence="1 2">
    <name type="scientific">Treponema maltophilum ATCC 51939</name>
    <dbReference type="NCBI Taxonomy" id="1125699"/>
    <lineage>
        <taxon>Bacteria</taxon>
        <taxon>Pseudomonadati</taxon>
        <taxon>Spirochaetota</taxon>
        <taxon>Spirochaetia</taxon>
        <taxon>Spirochaetales</taxon>
        <taxon>Treponemataceae</taxon>
        <taxon>Treponema</taxon>
    </lineage>
</organism>
<reference evidence="1 2" key="1">
    <citation type="submission" date="2013-04" db="EMBL/GenBank/DDBJ databases">
        <title>The Genome Sequence of Treponema maltophilum ATCC 51939.</title>
        <authorList>
            <consortium name="The Broad Institute Genomics Platform"/>
            <person name="Earl A."/>
            <person name="Ward D."/>
            <person name="Feldgarden M."/>
            <person name="Gevers D."/>
            <person name="Leonetti C."/>
            <person name="Blanton J.M."/>
            <person name="Dewhirst F.E."/>
            <person name="Izard J."/>
            <person name="Walker B."/>
            <person name="Young S."/>
            <person name="Zeng Q."/>
            <person name="Gargeya S."/>
            <person name="Fitzgerald M."/>
            <person name="Haas B."/>
            <person name="Abouelleil A."/>
            <person name="Allen A.W."/>
            <person name="Alvarado L."/>
            <person name="Arachchi H.M."/>
            <person name="Berlin A.M."/>
            <person name="Chapman S.B."/>
            <person name="Gainer-Dewar J."/>
            <person name="Goldberg J."/>
            <person name="Griggs A."/>
            <person name="Gujja S."/>
            <person name="Hansen M."/>
            <person name="Howarth C."/>
            <person name="Imamovic A."/>
            <person name="Ireland A."/>
            <person name="Larimer J."/>
            <person name="McCowan C."/>
            <person name="Murphy C."/>
            <person name="Pearson M."/>
            <person name="Poon T.W."/>
            <person name="Priest M."/>
            <person name="Roberts A."/>
            <person name="Saif S."/>
            <person name="Shea T."/>
            <person name="Sisk P."/>
            <person name="Sykes S."/>
            <person name="Wortman J."/>
            <person name="Nusbaum C."/>
            <person name="Birren B."/>
        </authorList>
    </citation>
    <scope>NUCLEOTIDE SEQUENCE [LARGE SCALE GENOMIC DNA]</scope>
    <source>
        <strain evidence="1 2">ATCC 51939</strain>
    </source>
</reference>
<dbReference type="HOGENOM" id="CLU_1085616_0_0_12"/>
<evidence type="ECO:0000313" key="1">
    <source>
        <dbReference type="EMBL" id="EPF30352.1"/>
    </source>
</evidence>
<dbReference type="EMBL" id="ATFF01000006">
    <property type="protein sequence ID" value="EPF30352.1"/>
    <property type="molecule type" value="Genomic_DNA"/>
</dbReference>
<gene>
    <name evidence="1" type="ORF">HMPREF9194_00669</name>
</gene>
<proteinExistence type="predicted"/>
<evidence type="ECO:0000313" key="2">
    <source>
        <dbReference type="Proteomes" id="UP000014541"/>
    </source>
</evidence>
<dbReference type="OrthoDB" id="359446at2"/>
<sequence length="256" mass="29742">MKKTVLCILLLLTFVQFIFALPNYNNGNGTVLSEKTENGIKITVRKCELEVVIGNLLDEKYRDVYTACDKKNKIGKLHDNDKVKVLRMCRKDYLNEPKNEDGDMKGELWYNIKSDTMEGWICIYSGYIAFFRDPYFDNRYEILEVIESAGKKWTVRSIKQSLSVWENLNIRAKPGINGTNVVYTIRPGTTDPRQTNVEVIAITEERDTIDGKNNYWLKINYKDFTGWIFGGYASAERGGLKYYIPEDMVHFDLGWY</sequence>
<dbReference type="eggNOG" id="ENOG5032K58">
    <property type="taxonomic scope" value="Bacteria"/>
</dbReference>
<comment type="caution">
    <text evidence="1">The sequence shown here is derived from an EMBL/GenBank/DDBJ whole genome shotgun (WGS) entry which is preliminary data.</text>
</comment>
<dbReference type="RefSeq" id="WP_016524963.1">
    <property type="nucleotide sequence ID" value="NZ_KE332518.1"/>
</dbReference>
<dbReference type="Gene3D" id="2.30.30.40">
    <property type="entry name" value="SH3 Domains"/>
    <property type="match status" value="1"/>
</dbReference>
<protein>
    <submittedName>
        <fullName evidence="1">Uncharacterized protein</fullName>
    </submittedName>
</protein>
<dbReference type="PATRIC" id="fig|1125699.3.peg.682"/>
<dbReference type="STRING" id="1125699.HMPREF9194_00669"/>
<dbReference type="AlphaFoldDB" id="S3KDR6"/>
<dbReference type="Proteomes" id="UP000014541">
    <property type="component" value="Unassembled WGS sequence"/>
</dbReference>
<name>S3KDR6_TREMA</name>